<dbReference type="Proteomes" id="UP000181884">
    <property type="component" value="Unassembled WGS sequence"/>
</dbReference>
<keyword evidence="2" id="KW-1185">Reference proteome</keyword>
<proteinExistence type="predicted"/>
<dbReference type="STRING" id="214095.RU97_GL001168"/>
<protein>
    <submittedName>
        <fullName evidence="1">Uncharacterized protein</fullName>
    </submittedName>
</protein>
<dbReference type="EMBL" id="JXKH01000002">
    <property type="protein sequence ID" value="OJG19597.1"/>
    <property type="molecule type" value="Genomic_DNA"/>
</dbReference>
<organism evidence="1 2">
    <name type="scientific">Enterococcus canis</name>
    <dbReference type="NCBI Taxonomy" id="214095"/>
    <lineage>
        <taxon>Bacteria</taxon>
        <taxon>Bacillati</taxon>
        <taxon>Bacillota</taxon>
        <taxon>Bacilli</taxon>
        <taxon>Lactobacillales</taxon>
        <taxon>Enterococcaceae</taxon>
        <taxon>Enterococcus</taxon>
    </lineage>
</organism>
<evidence type="ECO:0000313" key="2">
    <source>
        <dbReference type="Proteomes" id="UP000181884"/>
    </source>
</evidence>
<gene>
    <name evidence="1" type="ORF">RU97_GL001168</name>
</gene>
<sequence length="55" mass="6287">MKGELKMTYTTYAQTYRIALDTTHQLFMAIDIHDEARVGYGATIEQAVAELKKSY</sequence>
<dbReference type="AlphaFoldDB" id="A0A1L8RIL4"/>
<name>A0A1L8RIL4_9ENTE</name>
<evidence type="ECO:0000313" key="1">
    <source>
        <dbReference type="EMBL" id="OJG19597.1"/>
    </source>
</evidence>
<reference evidence="1 2" key="1">
    <citation type="submission" date="2014-12" db="EMBL/GenBank/DDBJ databases">
        <title>Draft genome sequences of 29 type strains of Enterococci.</title>
        <authorList>
            <person name="Zhong Z."/>
            <person name="Sun Z."/>
            <person name="Liu W."/>
            <person name="Zhang W."/>
            <person name="Zhang H."/>
        </authorList>
    </citation>
    <scope>NUCLEOTIDE SEQUENCE [LARGE SCALE GENOMIC DNA]</scope>
    <source>
        <strain evidence="1 2">DSM 17029</strain>
    </source>
</reference>
<comment type="caution">
    <text evidence="1">The sequence shown here is derived from an EMBL/GenBank/DDBJ whole genome shotgun (WGS) entry which is preliminary data.</text>
</comment>
<accession>A0A1L8RIL4</accession>